<dbReference type="InterPro" id="IPR010918">
    <property type="entry name" value="PurM-like_C_dom"/>
</dbReference>
<feature type="domain" description="PurM-like C-terminal" evidence="1">
    <location>
        <begin position="365"/>
        <end position="528"/>
    </location>
</feature>
<protein>
    <recommendedName>
        <fullName evidence="1">PurM-like C-terminal domain-containing protein</fullName>
    </recommendedName>
</protein>
<dbReference type="InterPro" id="IPR036676">
    <property type="entry name" value="PurM-like_C_sf"/>
</dbReference>
<dbReference type="AlphaFoldDB" id="A0A1J4RSN6"/>
<organism evidence="2 3">
    <name type="scientific">Candidatus Beckwithbacteria bacterium CG1_02_47_37</name>
    <dbReference type="NCBI Taxonomy" id="1805034"/>
    <lineage>
        <taxon>Bacteria</taxon>
        <taxon>Candidatus Beckwithiibacteriota</taxon>
    </lineage>
</organism>
<gene>
    <name evidence="2" type="ORF">AUJ59_01625</name>
</gene>
<dbReference type="Proteomes" id="UP000183144">
    <property type="component" value="Unassembled WGS sequence"/>
</dbReference>
<reference evidence="2 3" key="1">
    <citation type="journal article" date="2016" name="Environ. Microbiol.">
        <title>Genomic resolution of a cold subsurface aquifer community provides metabolic insights for novel microbes adapted to high CO concentrations.</title>
        <authorList>
            <person name="Probst A.J."/>
            <person name="Castelle C.J."/>
            <person name="Singh A."/>
            <person name="Brown C.T."/>
            <person name="Anantharaman K."/>
            <person name="Sharon I."/>
            <person name="Hug L.A."/>
            <person name="Burstein D."/>
            <person name="Emerson J.B."/>
            <person name="Thomas B.C."/>
            <person name="Banfield J.F."/>
        </authorList>
    </citation>
    <scope>NUCLEOTIDE SEQUENCE [LARGE SCALE GENOMIC DNA]</scope>
    <source>
        <strain evidence="2">CG1_02_47_37</strain>
    </source>
</reference>
<comment type="caution">
    <text evidence="2">The sequence shown here is derived from an EMBL/GenBank/DDBJ whole genome shotgun (WGS) entry which is preliminary data.</text>
</comment>
<evidence type="ECO:0000313" key="3">
    <source>
        <dbReference type="Proteomes" id="UP000183144"/>
    </source>
</evidence>
<sequence length="921" mass="101494">MKNQIIRIAVAPKQPRKGEVGAYTIYNFELPPSEVEKLSLLYPVLHDDEVEEIVKQLPDGDFHEVMYKQAIIDPQSKTIGKACEKLGINVVAIKVSTRYYGDAFKGITVNPNVEICFTKEPELKTLKPVGERVPMETYDLLEMNDDRLALLSRELNLSLSLAQMQKIRDDQAAQNLPFVTDLMLDVYAILWCDHCKHTWWQALGQLLKKLRLTTAEINNPNVLSAFLDNAGVWAFYENYVLVFGGETHNSPSRKFTFGGQITKTVGHDRDIYQTGLGAKPIAHLEMTTVGEFIRKVYPVLERFVFPEAQVARETIAAIAKAGNTTGIPMSLARMYSHPAFGIKPFAFGGTLGITTKEAALKGLPQPGDEAWIVGNRSGNDGYHGGTVASGSLSGFTARAAADHVQLGDPFTQQKMMQGTIMIRDSGCVRARNDFGAGGFISAFGEMAKPETLPWGMSYEGGLLLNFALPPLKCAGLPDKILAIGESQERFAFAVIPEKVPEFVAICDLMELECTRIGVFTGNGRLQIIRDETVREFTEDTPLTGEILLDLPYEIFENCPLPEVKVIEPPPKAEVKFPAITMANIEDMATMVVGHFDNSNQKRAQKQYDSTVQGICEQGKLYGVNYNVGSHLGVSRPVYRKPYGVTTSMCFTPWLYGADPIAAAYSCFLDAYITHVVAGVNPGDICLVENFYTPNLDPFAPYYVIKQVEVLCQIQKLTGPIINGKDSNYGSAEYEGQVINIPPSINFMALGKIPDFSRLILHQWHCPGNLLYSLGKRANSLAGSTLASALEIAGGIVDTIPMDEIRRYVQNLYTAASNGFYLSAVPVNRGGLTLRLFEGVEASGLGVETDLCAELFPESFGTVLVEVEPEKAVQLESIFSEDALRVGRIVDGKGITVDGQHLCWERLFDGWNTRFAKEVYNA</sequence>
<dbReference type="PANTHER" id="PTHR43555">
    <property type="entry name" value="PHOSPHORIBOSYLFORMYLGLYCINAMIDINE SYNTHASE SUBUNIT PURL"/>
    <property type="match status" value="1"/>
</dbReference>
<evidence type="ECO:0000259" key="1">
    <source>
        <dbReference type="Pfam" id="PF02769"/>
    </source>
</evidence>
<dbReference type="EMBL" id="MNUI01000031">
    <property type="protein sequence ID" value="OIN89402.1"/>
    <property type="molecule type" value="Genomic_DNA"/>
</dbReference>
<dbReference type="SUPFAM" id="SSF56042">
    <property type="entry name" value="PurM C-terminal domain-like"/>
    <property type="match status" value="2"/>
</dbReference>
<evidence type="ECO:0000313" key="2">
    <source>
        <dbReference type="EMBL" id="OIN89402.1"/>
    </source>
</evidence>
<dbReference type="Pfam" id="PF02769">
    <property type="entry name" value="AIRS_C"/>
    <property type="match status" value="1"/>
</dbReference>
<dbReference type="GO" id="GO:0006189">
    <property type="term" value="P:'de novo' IMP biosynthetic process"/>
    <property type="evidence" value="ECO:0007669"/>
    <property type="project" value="InterPro"/>
</dbReference>
<accession>A0A1J4RSN6</accession>
<dbReference type="SUPFAM" id="SSF109736">
    <property type="entry name" value="FGAM synthase PurL, linker domain"/>
    <property type="match status" value="1"/>
</dbReference>
<dbReference type="STRING" id="1805034.AUJ59_01625"/>
<dbReference type="SUPFAM" id="SSF55326">
    <property type="entry name" value="PurM N-terminal domain-like"/>
    <property type="match status" value="2"/>
</dbReference>
<name>A0A1J4RSN6_9BACT</name>
<dbReference type="PANTHER" id="PTHR43555:SF1">
    <property type="entry name" value="PHOSPHORIBOSYLFORMYLGLYCINAMIDINE SYNTHASE SUBUNIT PURL"/>
    <property type="match status" value="1"/>
</dbReference>
<proteinExistence type="predicted"/>
<dbReference type="Gene3D" id="3.30.1330.10">
    <property type="entry name" value="PurM-like, N-terminal domain"/>
    <property type="match status" value="2"/>
</dbReference>
<dbReference type="InterPro" id="IPR036921">
    <property type="entry name" value="PurM-like_N_sf"/>
</dbReference>
<dbReference type="GO" id="GO:0004642">
    <property type="term" value="F:phosphoribosylformylglycinamidine synthase activity"/>
    <property type="evidence" value="ECO:0007669"/>
    <property type="project" value="InterPro"/>
</dbReference>
<dbReference type="Gene3D" id="3.90.650.10">
    <property type="entry name" value="PurM-like C-terminal domain"/>
    <property type="match status" value="2"/>
</dbReference>
<dbReference type="InterPro" id="IPR010074">
    <property type="entry name" value="PRibForGlyAmidine_synth_PurL"/>
</dbReference>